<dbReference type="OrthoDB" id="2152248at2759"/>
<dbReference type="Gene3D" id="3.40.50.1820">
    <property type="entry name" value="alpha/beta hydrolase"/>
    <property type="match status" value="1"/>
</dbReference>
<proteinExistence type="predicted"/>
<dbReference type="SUPFAM" id="SSF53474">
    <property type="entry name" value="alpha/beta-Hydrolases"/>
    <property type="match status" value="1"/>
</dbReference>
<keyword evidence="2" id="KW-1185">Reference proteome</keyword>
<dbReference type="EMBL" id="ML993942">
    <property type="protein sequence ID" value="KAF2202277.1"/>
    <property type="molecule type" value="Genomic_DNA"/>
</dbReference>
<protein>
    <submittedName>
        <fullName evidence="1">Alpha/beta-hydrolase</fullName>
    </submittedName>
</protein>
<comment type="caution">
    <text evidence="1">The sequence shown here is derived from an EMBL/GenBank/DDBJ whole genome shotgun (WGS) entry which is preliminary data.</text>
</comment>
<dbReference type="PANTHER" id="PTHR47381:SF3">
    <property type="entry name" value="ALPHA_BETA-HYDROLASES SUPERFAMILY PROTEIN"/>
    <property type="match status" value="1"/>
</dbReference>
<sequence>MAATTNPLHNSHSPTAPPISTKAFTIAGVLTTVYGLDEVPSSATSIACLWLLHPRLQTHATMAPIAASTINAWNARKPSTKGLIAVSFDQRNHGTRLVSPLSNEAWRQGNPRHAQDMFSSYHGTSQDTSLLITYLPSYIFNTPSSPQITQHLVLGVSLGGHAAWHCILHDPRITAAVVGIGCPDYTRLMMHRAEKSKLKTWTSSSTPGSEFLGSEDFPKALIEAVKTYDPAGLLLSAGSKGTEDIKEDLVRERLEGKAVLNLSGADDKLVPYAAGEPFVNALKGVIGRNAGMGVRFEDRTFEGVGHAFSKDMVECAVGWICDVLGERKGRRGSLSKI</sequence>
<dbReference type="InterPro" id="IPR029058">
    <property type="entry name" value="AB_hydrolase_fold"/>
</dbReference>
<organism evidence="1 2">
    <name type="scientific">Delitschia confertaspora ATCC 74209</name>
    <dbReference type="NCBI Taxonomy" id="1513339"/>
    <lineage>
        <taxon>Eukaryota</taxon>
        <taxon>Fungi</taxon>
        <taxon>Dikarya</taxon>
        <taxon>Ascomycota</taxon>
        <taxon>Pezizomycotina</taxon>
        <taxon>Dothideomycetes</taxon>
        <taxon>Pleosporomycetidae</taxon>
        <taxon>Pleosporales</taxon>
        <taxon>Delitschiaceae</taxon>
        <taxon>Delitschia</taxon>
    </lineage>
</organism>
<gene>
    <name evidence="1" type="ORF">GQ43DRAFT_392435</name>
</gene>
<evidence type="ECO:0000313" key="1">
    <source>
        <dbReference type="EMBL" id="KAF2202277.1"/>
    </source>
</evidence>
<accession>A0A9P4JN05</accession>
<name>A0A9P4JN05_9PLEO</name>
<dbReference type="PANTHER" id="PTHR47381">
    <property type="entry name" value="ALPHA/BETA-HYDROLASES SUPERFAMILY PROTEIN"/>
    <property type="match status" value="1"/>
</dbReference>
<dbReference type="Proteomes" id="UP000799536">
    <property type="component" value="Unassembled WGS sequence"/>
</dbReference>
<dbReference type="AlphaFoldDB" id="A0A9P4JN05"/>
<evidence type="ECO:0000313" key="2">
    <source>
        <dbReference type="Proteomes" id="UP000799536"/>
    </source>
</evidence>
<reference evidence="1" key="1">
    <citation type="journal article" date="2020" name="Stud. Mycol.">
        <title>101 Dothideomycetes genomes: a test case for predicting lifestyles and emergence of pathogens.</title>
        <authorList>
            <person name="Haridas S."/>
            <person name="Albert R."/>
            <person name="Binder M."/>
            <person name="Bloem J."/>
            <person name="Labutti K."/>
            <person name="Salamov A."/>
            <person name="Andreopoulos B."/>
            <person name="Baker S."/>
            <person name="Barry K."/>
            <person name="Bills G."/>
            <person name="Bluhm B."/>
            <person name="Cannon C."/>
            <person name="Castanera R."/>
            <person name="Culley D."/>
            <person name="Daum C."/>
            <person name="Ezra D."/>
            <person name="Gonzalez J."/>
            <person name="Henrissat B."/>
            <person name="Kuo A."/>
            <person name="Liang C."/>
            <person name="Lipzen A."/>
            <person name="Lutzoni F."/>
            <person name="Magnuson J."/>
            <person name="Mondo S."/>
            <person name="Nolan M."/>
            <person name="Ohm R."/>
            <person name="Pangilinan J."/>
            <person name="Park H.-J."/>
            <person name="Ramirez L."/>
            <person name="Alfaro M."/>
            <person name="Sun H."/>
            <person name="Tritt A."/>
            <person name="Yoshinaga Y."/>
            <person name="Zwiers L.-H."/>
            <person name="Turgeon B."/>
            <person name="Goodwin S."/>
            <person name="Spatafora J."/>
            <person name="Crous P."/>
            <person name="Grigoriev I."/>
        </authorList>
    </citation>
    <scope>NUCLEOTIDE SEQUENCE</scope>
    <source>
        <strain evidence="1">ATCC 74209</strain>
    </source>
</reference>